<dbReference type="GO" id="GO:0016887">
    <property type="term" value="F:ATP hydrolysis activity"/>
    <property type="evidence" value="ECO:0007669"/>
    <property type="project" value="InterPro"/>
</dbReference>
<dbReference type="InterPro" id="IPR003959">
    <property type="entry name" value="ATPase_AAA_core"/>
</dbReference>
<feature type="domain" description="ATPase AAA-type core" evidence="1">
    <location>
        <begin position="25"/>
        <end position="312"/>
    </location>
</feature>
<dbReference type="Gene3D" id="3.40.50.300">
    <property type="entry name" value="P-loop containing nucleotide triphosphate hydrolases"/>
    <property type="match status" value="1"/>
</dbReference>
<dbReference type="EMBL" id="CP065430">
    <property type="protein sequence ID" value="QPO26131.1"/>
    <property type="molecule type" value="Genomic_DNA"/>
</dbReference>
<dbReference type="RefSeq" id="WP_043025143.1">
    <property type="nucleotide sequence ID" value="NZ_CEDT01000029.1"/>
</dbReference>
<gene>
    <name evidence="2" type="ORF">I5V48_09075</name>
</gene>
<evidence type="ECO:0000313" key="3">
    <source>
        <dbReference type="Proteomes" id="UP000594569"/>
    </source>
</evidence>
<protein>
    <submittedName>
        <fullName evidence="2">DUF3696 domain-containing protein</fullName>
    </submittedName>
</protein>
<dbReference type="PANTHER" id="PTHR43581:SF2">
    <property type="entry name" value="EXCINUCLEASE ATPASE SUBUNIT"/>
    <property type="match status" value="1"/>
</dbReference>
<accession>A0A0Z8G976</accession>
<evidence type="ECO:0000313" key="2">
    <source>
        <dbReference type="EMBL" id="QPO26131.1"/>
    </source>
</evidence>
<dbReference type="PANTHER" id="PTHR43581">
    <property type="entry name" value="ATP/GTP PHOSPHATASE"/>
    <property type="match status" value="1"/>
</dbReference>
<evidence type="ECO:0000259" key="1">
    <source>
        <dbReference type="Pfam" id="PF13304"/>
    </source>
</evidence>
<dbReference type="InterPro" id="IPR027417">
    <property type="entry name" value="P-loop_NTPase"/>
</dbReference>
<organism evidence="2 3">
    <name type="scientific">Streptococcus suis</name>
    <dbReference type="NCBI Taxonomy" id="1307"/>
    <lineage>
        <taxon>Bacteria</taxon>
        <taxon>Bacillati</taxon>
        <taxon>Bacillota</taxon>
        <taxon>Bacilli</taxon>
        <taxon>Lactobacillales</taxon>
        <taxon>Streptococcaceae</taxon>
        <taxon>Streptococcus</taxon>
    </lineage>
</organism>
<dbReference type="GO" id="GO:0005524">
    <property type="term" value="F:ATP binding"/>
    <property type="evidence" value="ECO:0007669"/>
    <property type="project" value="InterPro"/>
</dbReference>
<dbReference type="SUPFAM" id="SSF52540">
    <property type="entry name" value="P-loop containing nucleoside triphosphate hydrolases"/>
    <property type="match status" value="1"/>
</dbReference>
<name>A0A0Z8G976_STRSU</name>
<sequence>MKIKSIVLENYKSYALKTTVNFSNLNIITGTNSSGKSSMIETLLILGQINEFNVLNGRLKKLGGYDNLINNQLSGYPNIRLNYSFDDTEEQGYEVVISKQEINKPQITTIPKVVYLSAERIGILNSYNKNRDIDYFSPKGEELLSLLYEKSKSSDFFTNNNTLFNQDNKIREVFDRLPVEENDSTKQLILESQNTSYIYNGHKNAELLSIVNFWLEEFTGYTVEIEEISTQLLNIKYRKGDKFYEPQHIGTGVTFILFQLVALLASPEETIVIIENPEIHLHPSLQSNLMYFYQWISESGRQIFIETHSDHIFNVSKIIKADKMRSDCTILFSQLTQKQDIELGEVLSTEVFEIEIDDRGDLVNYPDGLFDQYSVDSAKFYHLIFSRGD</sequence>
<dbReference type="Proteomes" id="UP000594569">
    <property type="component" value="Chromosome"/>
</dbReference>
<proteinExistence type="predicted"/>
<dbReference type="InterPro" id="IPR051396">
    <property type="entry name" value="Bact_Antivir_Def_Nuclease"/>
</dbReference>
<dbReference type="AlphaFoldDB" id="A0A0Z8G976"/>
<dbReference type="Pfam" id="PF13304">
    <property type="entry name" value="AAA_21"/>
    <property type="match status" value="1"/>
</dbReference>
<reference evidence="2 3" key="1">
    <citation type="submission" date="2020-12" db="EMBL/GenBank/DDBJ databases">
        <title>Nonconservative transfer and diversity of a new family of integrative and conjugative elements associated with antibiotic resistance in zoonotic pathogen Streptococcus suis.</title>
        <authorList>
            <person name="Huang J."/>
        </authorList>
    </citation>
    <scope>NUCLEOTIDE SEQUENCE [LARGE SCALE GENOMIC DNA]</scope>
    <source>
        <strain evidence="2 3">YZDH1</strain>
    </source>
</reference>